<dbReference type="Gene3D" id="1.10.10.10">
    <property type="entry name" value="Winged helix-like DNA-binding domain superfamily/Winged helix DNA-binding domain"/>
    <property type="match status" value="1"/>
</dbReference>
<reference evidence="4 5" key="1">
    <citation type="submission" date="2018-09" db="EMBL/GenBank/DDBJ databases">
        <authorList>
            <person name="Zhu H."/>
        </authorList>
    </citation>
    <scope>NUCLEOTIDE SEQUENCE [LARGE SCALE GENOMIC DNA]</scope>
    <source>
        <strain evidence="4 5">K2W22B-5</strain>
    </source>
</reference>
<feature type="repeat" description="TPR" evidence="1">
    <location>
        <begin position="673"/>
        <end position="706"/>
    </location>
</feature>
<dbReference type="EMBL" id="QYUL01000001">
    <property type="protein sequence ID" value="RJF84216.1"/>
    <property type="molecule type" value="Genomic_DNA"/>
</dbReference>
<feature type="compositionally biased region" description="Basic residues" evidence="2">
    <location>
        <begin position="7"/>
        <end position="25"/>
    </location>
</feature>
<protein>
    <submittedName>
        <fullName evidence="4">Tetratricopeptide repeat protein</fullName>
    </submittedName>
</protein>
<dbReference type="InterPro" id="IPR011990">
    <property type="entry name" value="TPR-like_helical_dom_sf"/>
</dbReference>
<evidence type="ECO:0000256" key="1">
    <source>
        <dbReference type="PROSITE-ProRule" id="PRU00339"/>
    </source>
</evidence>
<feature type="compositionally biased region" description="Basic and acidic residues" evidence="2">
    <location>
        <begin position="61"/>
        <end position="94"/>
    </location>
</feature>
<dbReference type="Pfam" id="PF13424">
    <property type="entry name" value="TPR_12"/>
    <property type="match status" value="2"/>
</dbReference>
<dbReference type="PROSITE" id="PS50005">
    <property type="entry name" value="TPR"/>
    <property type="match status" value="1"/>
</dbReference>
<evidence type="ECO:0000259" key="3">
    <source>
        <dbReference type="Pfam" id="PF00931"/>
    </source>
</evidence>
<dbReference type="SMART" id="SM00028">
    <property type="entry name" value="TPR"/>
    <property type="match status" value="5"/>
</dbReference>
<dbReference type="Gene3D" id="3.40.50.300">
    <property type="entry name" value="P-loop containing nucleotide triphosphate hydrolases"/>
    <property type="match status" value="1"/>
</dbReference>
<dbReference type="Gene3D" id="1.25.40.10">
    <property type="entry name" value="Tetratricopeptide repeat domain"/>
    <property type="match status" value="2"/>
</dbReference>
<accession>A0A418W2J4</accession>
<dbReference type="GO" id="GO:0043531">
    <property type="term" value="F:ADP binding"/>
    <property type="evidence" value="ECO:0007669"/>
    <property type="project" value="InterPro"/>
</dbReference>
<feature type="domain" description="NB-ARC" evidence="3">
    <location>
        <begin position="209"/>
        <end position="360"/>
    </location>
</feature>
<dbReference type="PANTHER" id="PTHR47691:SF3">
    <property type="entry name" value="HTH-TYPE TRANSCRIPTIONAL REGULATOR RV0890C-RELATED"/>
    <property type="match status" value="1"/>
</dbReference>
<name>A0A418W2J4_9PROT</name>
<dbReference type="InterPro" id="IPR002182">
    <property type="entry name" value="NB-ARC"/>
</dbReference>
<feature type="compositionally biased region" description="Basic and acidic residues" evidence="2">
    <location>
        <begin position="110"/>
        <end position="122"/>
    </location>
</feature>
<dbReference type="PRINTS" id="PR00364">
    <property type="entry name" value="DISEASERSIST"/>
</dbReference>
<dbReference type="Pfam" id="PF00931">
    <property type="entry name" value="NB-ARC"/>
    <property type="match status" value="1"/>
</dbReference>
<evidence type="ECO:0000313" key="4">
    <source>
        <dbReference type="EMBL" id="RJF84216.1"/>
    </source>
</evidence>
<proteinExistence type="predicted"/>
<dbReference type="InterPro" id="IPR019734">
    <property type="entry name" value="TPR_rpt"/>
</dbReference>
<dbReference type="SUPFAM" id="SSF48452">
    <property type="entry name" value="TPR-like"/>
    <property type="match status" value="2"/>
</dbReference>
<dbReference type="InterPro" id="IPR036388">
    <property type="entry name" value="WH-like_DNA-bd_sf"/>
</dbReference>
<evidence type="ECO:0000256" key="2">
    <source>
        <dbReference type="SAM" id="MobiDB-lite"/>
    </source>
</evidence>
<evidence type="ECO:0000313" key="5">
    <source>
        <dbReference type="Proteomes" id="UP000283458"/>
    </source>
</evidence>
<dbReference type="InterPro" id="IPR027417">
    <property type="entry name" value="P-loop_NTPase"/>
</dbReference>
<dbReference type="PANTHER" id="PTHR47691">
    <property type="entry name" value="REGULATOR-RELATED"/>
    <property type="match status" value="1"/>
</dbReference>
<keyword evidence="1" id="KW-0802">TPR repeat</keyword>
<gene>
    <name evidence="4" type="ORF">D3877_06455</name>
</gene>
<dbReference type="SUPFAM" id="SSF52540">
    <property type="entry name" value="P-loop containing nucleoside triphosphate hydrolases"/>
    <property type="match status" value="1"/>
</dbReference>
<comment type="caution">
    <text evidence="4">The sequence shown here is derived from an EMBL/GenBank/DDBJ whole genome shotgun (WGS) entry which is preliminary data.</text>
</comment>
<organism evidence="4 5">
    <name type="scientific">Azospirillum cavernae</name>
    <dbReference type="NCBI Taxonomy" id="2320860"/>
    <lineage>
        <taxon>Bacteria</taxon>
        <taxon>Pseudomonadati</taxon>
        <taxon>Pseudomonadota</taxon>
        <taxon>Alphaproteobacteria</taxon>
        <taxon>Rhodospirillales</taxon>
        <taxon>Azospirillaceae</taxon>
        <taxon>Azospirillum</taxon>
    </lineage>
</organism>
<dbReference type="Proteomes" id="UP000283458">
    <property type="component" value="Unassembled WGS sequence"/>
</dbReference>
<dbReference type="AlphaFoldDB" id="A0A418W2J4"/>
<sequence>MPPTREHRARGKPHGRHPSRRRSRRAAPPAVARHSGWRSEGHRQNRRRRHPCQGQNNLGPVERRARQRPDDRRRPSRGDQPRRRGPARRAEGPNHRPARHQRHPAATGRPHAERRQSGEHSHSVGGRIGGGWREPVRLDHHHQRRALTMTGETTASGHGSVAAQTVRDSTITTNVNLPPPPAPPSALRQLPGDLPEFTGRAAELLALTTALDRDSGATVAITALRGMGGVGKTTLAQHAARRLTHRYPDGQIVVDLNGHGVGAPTTPIDAMQRVIRAFTPTLPPLDDVAQARAIYRDTLTGKRVLILLDNAADTDQIRDLIPPPHCGALITARELVKPEGCTELRLDLLPLDESVELLRALAPTAAGKDADWRRLADRCGLLPLALRVAGSVLATAEDLTLPGYLAELADEATRPHRLTLDGDASANVAAVLSHSLRRLVAQDPVLAARWQILSVFPADFDRAAAAALWEESADSAARVLRGLLARSLLLFDETTRRYRLHDLMRPLARSLFERDPATDPSPGATNRLTAAEGRFAMHFMGVLAKADDLYRRGHDGVSAGLARYDAEARNIATAAAWAINRAESNSTAQQVAAQLPSVGNFILDIRLHPRVRIVWFTAANAAAHQMGNLRLAARNIESLGDAYADVGKTQRAIELHRCALDMFHRIGDPHGEAICLGSLGKRYASLGDSQSAIKHYQQALKLYQQITDTTHNISCQLGKAIQLANIGRSFADIGDTFLALNYYRESQDIAREIGYRRGESILLSNFGDTHSALGETEHATKLYQQALEIAREIGEQRVEGGILLRLANAHAQIGDVATAITLTEQALAIFVAIESPHADTARQQLARLREEAPQS</sequence>
<keyword evidence="5" id="KW-1185">Reference proteome</keyword>
<feature type="region of interest" description="Disordered" evidence="2">
    <location>
        <begin position="1"/>
        <end position="135"/>
    </location>
</feature>